<dbReference type="InterPro" id="IPR044039">
    <property type="entry name" value="DUF5745"/>
</dbReference>
<feature type="compositionally biased region" description="Basic and acidic residues" evidence="2">
    <location>
        <begin position="200"/>
        <end position="223"/>
    </location>
</feature>
<name>A0A8C5WLH7_9ANUR</name>
<feature type="coiled-coil region" evidence="1">
    <location>
        <begin position="619"/>
        <end position="670"/>
    </location>
</feature>
<feature type="compositionally biased region" description="Basic residues" evidence="2">
    <location>
        <begin position="442"/>
        <end position="458"/>
    </location>
</feature>
<dbReference type="PANTHER" id="PTHR22545:SF0">
    <property type="entry name" value="CENTROSOMAL PROTEIN OF 95 KDA"/>
    <property type="match status" value="1"/>
</dbReference>
<evidence type="ECO:0000259" key="3">
    <source>
        <dbReference type="Pfam" id="PF19016"/>
    </source>
</evidence>
<dbReference type="Pfam" id="PF19016">
    <property type="entry name" value="DUF5745"/>
    <property type="match status" value="1"/>
</dbReference>
<dbReference type="GeneTree" id="ENSGT00390000005412"/>
<keyword evidence="1" id="KW-0175">Coiled coil</keyword>
<protein>
    <submittedName>
        <fullName evidence="4">Centrosomal protein 95</fullName>
    </submittedName>
</protein>
<feature type="compositionally biased region" description="Polar residues" evidence="2">
    <location>
        <begin position="363"/>
        <end position="373"/>
    </location>
</feature>
<dbReference type="GO" id="GO:0005813">
    <property type="term" value="C:centrosome"/>
    <property type="evidence" value="ECO:0007669"/>
    <property type="project" value="InterPro"/>
</dbReference>
<feature type="domain" description="DUF5745" evidence="3">
    <location>
        <begin position="56"/>
        <end position="114"/>
    </location>
</feature>
<keyword evidence="5" id="KW-1185">Reference proteome</keyword>
<accession>A0A8C5WLH7</accession>
<feature type="compositionally biased region" description="Basic and acidic residues" evidence="2">
    <location>
        <begin position="544"/>
        <end position="560"/>
    </location>
</feature>
<dbReference type="AlphaFoldDB" id="A0A8C5WLH7"/>
<reference evidence="4" key="1">
    <citation type="submission" date="2025-08" db="UniProtKB">
        <authorList>
            <consortium name="Ensembl"/>
        </authorList>
    </citation>
    <scope>IDENTIFICATION</scope>
</reference>
<proteinExistence type="predicted"/>
<gene>
    <name evidence="4" type="primary">CEP95</name>
</gene>
<feature type="region of interest" description="Disordered" evidence="2">
    <location>
        <begin position="196"/>
        <end position="395"/>
    </location>
</feature>
<dbReference type="OrthoDB" id="545730at2759"/>
<evidence type="ECO:0000313" key="5">
    <source>
        <dbReference type="Proteomes" id="UP000694569"/>
    </source>
</evidence>
<feature type="compositionally biased region" description="Low complexity" evidence="2">
    <location>
        <begin position="459"/>
        <end position="468"/>
    </location>
</feature>
<evidence type="ECO:0000313" key="4">
    <source>
        <dbReference type="Ensembl" id="ENSLLEP00000047244.1"/>
    </source>
</evidence>
<organism evidence="4 5">
    <name type="scientific">Leptobrachium leishanense</name>
    <name type="common">Leishan spiny toad</name>
    <dbReference type="NCBI Taxonomy" id="445787"/>
    <lineage>
        <taxon>Eukaryota</taxon>
        <taxon>Metazoa</taxon>
        <taxon>Chordata</taxon>
        <taxon>Craniata</taxon>
        <taxon>Vertebrata</taxon>
        <taxon>Euteleostomi</taxon>
        <taxon>Amphibia</taxon>
        <taxon>Batrachia</taxon>
        <taxon>Anura</taxon>
        <taxon>Pelobatoidea</taxon>
        <taxon>Megophryidae</taxon>
        <taxon>Leptobrachium</taxon>
    </lineage>
</organism>
<dbReference type="Proteomes" id="UP000694569">
    <property type="component" value="Unplaced"/>
</dbReference>
<feature type="compositionally biased region" description="Low complexity" evidence="2">
    <location>
        <begin position="158"/>
        <end position="170"/>
    </location>
</feature>
<dbReference type="InterPro" id="IPR026619">
    <property type="entry name" value="CEP95"/>
</dbReference>
<feature type="compositionally biased region" description="Basic and acidic residues" evidence="2">
    <location>
        <begin position="424"/>
        <end position="441"/>
    </location>
</feature>
<feature type="region of interest" description="Disordered" evidence="2">
    <location>
        <begin position="142"/>
        <end position="175"/>
    </location>
</feature>
<sequence length="846" mass="96978">MPWRPGNMGTREAAVVTIANNLLNKCHVEVQVRDVAECDARVFMTLYKAILGEKVPDYIPDSRNPEDEAHNVQSVIDSLALDYLQVSLSHITGENVVRGDAESIRNLLEIFDGLLEYLTEQISEASSQNGDDPEICLHQWAPQDATLKGRNGTRRPPSSGLSAQSSQVSVPSWDVDGSESTAELIRLGETAHTFNVRGPGLERLRVSTNDDKPASRKKSDGPDRSMLPLRGHASQQEPCVVNGKHPGIVANQEEPPARAIPLNPPYQPAPVCVNGHHPHLTSPKRSREPPREDIAAEEQKEPETTGPAQTSQKKVAFRTLPEIRFMTQGTQGDDEEEERVTSGLERLRLPDTSDNDPSDASCRASQSSIQAPASFTEEPLSVQRVRNKVSEQELKDMSEKLARRLDTLDQMLKKALGEHGLGSDAKDEDKLSQHSDSIMEYRRKKQLQATRRSKKLPSRPRSLSSSPVPRVPPQPSLSAQFEDELHKEGKGEMGRIRRDVQRELDQQRLKSQMLNQAYEDEFRDLEEREKAKLSELKARLKETDQECDELPKRSEPDRIYSKKPTSRKAGQWHPPVVKPPAQLKIKENELLPVLLQRFPQLPVSPHTLNTLWKGQAAQIDQLSKAAAEDERSERKLQLEVEEAHKKHEMLVDLIKKEQEHKQRLKDFKDRISLQKSAQNKTRENRQQVVRAKRYYDEYHVQLRAKMMRARTREERIVKKLFADGLELQKQRLREMRSYAKELREEQRKRHKDELESMENYYKDQFSMLAEAVTQERDDIQAQEKVQAKTLHKMKRELRAKMERDIQALQDMIIRADEDAFFRELEAERLKKRLQMASFQHSKSHGL</sequence>
<evidence type="ECO:0000256" key="2">
    <source>
        <dbReference type="SAM" id="MobiDB-lite"/>
    </source>
</evidence>
<feature type="coiled-coil region" evidence="1">
    <location>
        <begin position="725"/>
        <end position="760"/>
    </location>
</feature>
<evidence type="ECO:0000256" key="1">
    <source>
        <dbReference type="SAM" id="Coils"/>
    </source>
</evidence>
<feature type="compositionally biased region" description="Basic and acidic residues" evidence="2">
    <location>
        <begin position="285"/>
        <end position="303"/>
    </location>
</feature>
<feature type="region of interest" description="Disordered" evidence="2">
    <location>
        <begin position="418"/>
        <end position="497"/>
    </location>
</feature>
<feature type="region of interest" description="Disordered" evidence="2">
    <location>
        <begin position="544"/>
        <end position="577"/>
    </location>
</feature>
<feature type="compositionally biased region" description="Basic and acidic residues" evidence="2">
    <location>
        <begin position="483"/>
        <end position="497"/>
    </location>
</feature>
<reference evidence="4" key="2">
    <citation type="submission" date="2025-09" db="UniProtKB">
        <authorList>
            <consortium name="Ensembl"/>
        </authorList>
    </citation>
    <scope>IDENTIFICATION</scope>
</reference>
<dbReference type="Ensembl" id="ENSLLET00000049102.1">
    <property type="protein sequence ID" value="ENSLLEP00000047244.1"/>
    <property type="gene ID" value="ENSLLEG00000029869.1"/>
</dbReference>
<dbReference type="GO" id="GO:0000922">
    <property type="term" value="C:spindle pole"/>
    <property type="evidence" value="ECO:0007669"/>
    <property type="project" value="InterPro"/>
</dbReference>
<dbReference type="PANTHER" id="PTHR22545">
    <property type="entry name" value="CENTROSOMAL PROTEIN OF 95 KDA"/>
    <property type="match status" value="1"/>
</dbReference>